<dbReference type="EMBL" id="MRCG01000009">
    <property type="protein sequence ID" value="OKH47502.1"/>
    <property type="molecule type" value="Genomic_DNA"/>
</dbReference>
<evidence type="ECO:0000313" key="2">
    <source>
        <dbReference type="Proteomes" id="UP000185557"/>
    </source>
</evidence>
<gene>
    <name evidence="1" type="ORF">NIES30_13670</name>
</gene>
<comment type="caution">
    <text evidence="1">The sequence shown here is derived from an EMBL/GenBank/DDBJ whole genome shotgun (WGS) entry which is preliminary data.</text>
</comment>
<dbReference type="PANTHER" id="PTHR35788">
    <property type="entry name" value="EXPORTED PROTEIN-RELATED"/>
    <property type="match status" value="1"/>
</dbReference>
<organism evidence="1 2">
    <name type="scientific">Phormidium tenue NIES-30</name>
    <dbReference type="NCBI Taxonomy" id="549789"/>
    <lineage>
        <taxon>Bacteria</taxon>
        <taxon>Bacillati</taxon>
        <taxon>Cyanobacteriota</taxon>
        <taxon>Cyanophyceae</taxon>
        <taxon>Oscillatoriophycideae</taxon>
        <taxon>Oscillatoriales</taxon>
        <taxon>Oscillatoriaceae</taxon>
        <taxon>Phormidium</taxon>
    </lineage>
</organism>
<dbReference type="InterPro" id="IPR007391">
    <property type="entry name" value="Vancomycin_resist_VanW"/>
</dbReference>
<dbReference type="AlphaFoldDB" id="A0A1U7J4Q4"/>
<accession>A0A1U7J4Q4</accession>
<dbReference type="RefSeq" id="WP_073608979.1">
    <property type="nucleotide sequence ID" value="NZ_MRCG01000009.1"/>
</dbReference>
<dbReference type="InterPro" id="IPR052913">
    <property type="entry name" value="Glycopeptide_resist_protein"/>
</dbReference>
<dbReference type="STRING" id="549789.NIES30_13670"/>
<dbReference type="Proteomes" id="UP000185557">
    <property type="component" value="Unassembled WGS sequence"/>
</dbReference>
<keyword evidence="2" id="KW-1185">Reference proteome</keyword>
<reference evidence="1 2" key="1">
    <citation type="submission" date="2016-11" db="EMBL/GenBank/DDBJ databases">
        <title>Draft Genome Sequences of Nine Cyanobacterial Strains from Diverse Habitats.</title>
        <authorList>
            <person name="Zhu T."/>
            <person name="Hou S."/>
            <person name="Lu X."/>
            <person name="Hess W.R."/>
        </authorList>
    </citation>
    <scope>NUCLEOTIDE SEQUENCE [LARGE SCALE GENOMIC DNA]</scope>
    <source>
        <strain evidence="1 2">NIES-30</strain>
    </source>
</reference>
<protein>
    <recommendedName>
        <fullName evidence="3">Vancomycin resistance protein</fullName>
    </recommendedName>
</protein>
<name>A0A1U7J4Q4_9CYAN</name>
<dbReference type="PANTHER" id="PTHR35788:SF1">
    <property type="entry name" value="EXPORTED PROTEIN"/>
    <property type="match status" value="1"/>
</dbReference>
<evidence type="ECO:0008006" key="3">
    <source>
        <dbReference type="Google" id="ProtNLM"/>
    </source>
</evidence>
<dbReference type="Pfam" id="PF04294">
    <property type="entry name" value="VanW"/>
    <property type="match status" value="1"/>
</dbReference>
<proteinExistence type="predicted"/>
<evidence type="ECO:0000313" key="1">
    <source>
        <dbReference type="EMBL" id="OKH47502.1"/>
    </source>
</evidence>
<sequence>MKEWKRSLRISLKYARSLLRGYPFFYARQQTPDQSYLYPHLWCDSVTAIPDRGSPEIRENRVLNLQLAASKIHQLQLNPGQIFSFCNCVGDPTLSNGFKAGPVFVRGQVQTGAGGGLCLIATNLFHTFLVSGCQILERHCHSIDAYGDDRFYQLGQDASIAYGYKDLIVRNHSDVALQLRLQVLPETGQVVSSLWGQSPCPWKVKVDSVVLQELLPSSTTNISGWIVETRRSVCDRADNSRAGTGSETMTEELLWQLDYRAISVYKPCTDSSLETTVEIDKMV</sequence>